<dbReference type="GO" id="GO:0004519">
    <property type="term" value="F:endonuclease activity"/>
    <property type="evidence" value="ECO:0007669"/>
    <property type="project" value="UniProtKB-KW"/>
</dbReference>
<dbReference type="InterPro" id="IPR001584">
    <property type="entry name" value="Integrase_cat-core"/>
</dbReference>
<dbReference type="Proteomes" id="UP000507470">
    <property type="component" value="Unassembled WGS sequence"/>
</dbReference>
<feature type="domain" description="Integrase catalytic" evidence="9">
    <location>
        <begin position="1132"/>
        <end position="1264"/>
    </location>
</feature>
<keyword evidence="6" id="KW-0378">Hydrolase</keyword>
<evidence type="ECO:0000259" key="8">
    <source>
        <dbReference type="PROSITE" id="PS50878"/>
    </source>
</evidence>
<evidence type="ECO:0000256" key="2">
    <source>
        <dbReference type="ARBA" id="ARBA00022679"/>
    </source>
</evidence>
<reference evidence="10 11" key="1">
    <citation type="submission" date="2020-06" db="EMBL/GenBank/DDBJ databases">
        <authorList>
            <person name="Li R."/>
            <person name="Bekaert M."/>
        </authorList>
    </citation>
    <scope>NUCLEOTIDE SEQUENCE [LARGE SCALE GENOMIC DNA]</scope>
    <source>
        <strain evidence="11">wild</strain>
    </source>
</reference>
<dbReference type="FunFam" id="3.10.20.370:FF:000001">
    <property type="entry name" value="Retrovirus-related Pol polyprotein from transposon 17.6-like protein"/>
    <property type="match status" value="1"/>
</dbReference>
<dbReference type="CDD" id="cd01647">
    <property type="entry name" value="RT_LTR"/>
    <property type="match status" value="1"/>
</dbReference>
<dbReference type="InterPro" id="IPR036397">
    <property type="entry name" value="RNaseH_sf"/>
</dbReference>
<evidence type="ECO:0000256" key="6">
    <source>
        <dbReference type="ARBA" id="ARBA00022801"/>
    </source>
</evidence>
<dbReference type="InterPro" id="IPR043128">
    <property type="entry name" value="Rev_trsase/Diguanyl_cyclase"/>
</dbReference>
<dbReference type="PROSITE" id="PS50994">
    <property type="entry name" value="INTEGRASE"/>
    <property type="match status" value="1"/>
</dbReference>
<dbReference type="GO" id="GO:0003964">
    <property type="term" value="F:RNA-directed DNA polymerase activity"/>
    <property type="evidence" value="ECO:0007669"/>
    <property type="project" value="UniProtKB-KW"/>
</dbReference>
<organism evidence="10 11">
    <name type="scientific">Mytilus coruscus</name>
    <name type="common">Sea mussel</name>
    <dbReference type="NCBI Taxonomy" id="42192"/>
    <lineage>
        <taxon>Eukaryota</taxon>
        <taxon>Metazoa</taxon>
        <taxon>Spiralia</taxon>
        <taxon>Lophotrochozoa</taxon>
        <taxon>Mollusca</taxon>
        <taxon>Bivalvia</taxon>
        <taxon>Autobranchia</taxon>
        <taxon>Pteriomorphia</taxon>
        <taxon>Mytilida</taxon>
        <taxon>Mytiloidea</taxon>
        <taxon>Mytilidae</taxon>
        <taxon>Mytilinae</taxon>
        <taxon>Mytilus</taxon>
    </lineage>
</organism>
<evidence type="ECO:0000256" key="5">
    <source>
        <dbReference type="ARBA" id="ARBA00022759"/>
    </source>
</evidence>
<keyword evidence="3" id="KW-0548">Nucleotidyltransferase</keyword>
<dbReference type="GO" id="GO:0015074">
    <property type="term" value="P:DNA integration"/>
    <property type="evidence" value="ECO:0007669"/>
    <property type="project" value="InterPro"/>
</dbReference>
<feature type="domain" description="Reverse transcriptase" evidence="8">
    <location>
        <begin position="544"/>
        <end position="725"/>
    </location>
</feature>
<protein>
    <recommendedName>
        <fullName evidence="1">RNA-directed DNA polymerase</fullName>
        <ecNumber evidence="1">2.7.7.49</ecNumber>
    </recommendedName>
</protein>
<evidence type="ECO:0000256" key="1">
    <source>
        <dbReference type="ARBA" id="ARBA00012493"/>
    </source>
</evidence>
<dbReference type="Pfam" id="PF00078">
    <property type="entry name" value="RVT_1"/>
    <property type="match status" value="1"/>
</dbReference>
<dbReference type="AlphaFoldDB" id="A0A6J8BXE6"/>
<dbReference type="InterPro" id="IPR041588">
    <property type="entry name" value="Integrase_H2C2"/>
</dbReference>
<dbReference type="Pfam" id="PF17921">
    <property type="entry name" value="Integrase_H2C2"/>
    <property type="match status" value="1"/>
</dbReference>
<dbReference type="InterPro" id="IPR050951">
    <property type="entry name" value="Retrovirus_Pol_polyprotein"/>
</dbReference>
<evidence type="ECO:0000256" key="4">
    <source>
        <dbReference type="ARBA" id="ARBA00022722"/>
    </source>
</evidence>
<dbReference type="InterPro" id="IPR021109">
    <property type="entry name" value="Peptidase_aspartic_dom_sf"/>
</dbReference>
<dbReference type="Gene3D" id="2.40.70.10">
    <property type="entry name" value="Acid Proteases"/>
    <property type="match status" value="1"/>
</dbReference>
<dbReference type="Pfam" id="PF13975">
    <property type="entry name" value="gag-asp_proteas"/>
    <property type="match status" value="1"/>
</dbReference>
<keyword evidence="7" id="KW-0695">RNA-directed DNA polymerase</keyword>
<keyword evidence="2" id="KW-0808">Transferase</keyword>
<dbReference type="CDD" id="cd09274">
    <property type="entry name" value="RNase_HI_RT_Ty3"/>
    <property type="match status" value="1"/>
</dbReference>
<dbReference type="CDD" id="cd00303">
    <property type="entry name" value="retropepsin_like"/>
    <property type="match status" value="1"/>
</dbReference>
<dbReference type="PROSITE" id="PS50878">
    <property type="entry name" value="RT_POL"/>
    <property type="match status" value="1"/>
</dbReference>
<dbReference type="InterPro" id="IPR043502">
    <property type="entry name" value="DNA/RNA_pol_sf"/>
</dbReference>
<dbReference type="OrthoDB" id="6155307at2759"/>
<dbReference type="GO" id="GO:0016787">
    <property type="term" value="F:hydrolase activity"/>
    <property type="evidence" value="ECO:0007669"/>
    <property type="project" value="UniProtKB-KW"/>
</dbReference>
<dbReference type="InterPro" id="IPR000477">
    <property type="entry name" value="RT_dom"/>
</dbReference>
<dbReference type="InterPro" id="IPR012337">
    <property type="entry name" value="RNaseH-like_sf"/>
</dbReference>
<dbReference type="EMBL" id="CACVKT020004242">
    <property type="protein sequence ID" value="CAC5388715.1"/>
    <property type="molecule type" value="Genomic_DNA"/>
</dbReference>
<dbReference type="PANTHER" id="PTHR37984">
    <property type="entry name" value="PROTEIN CBG26694"/>
    <property type="match status" value="1"/>
</dbReference>
<accession>A0A6J8BXE6</accession>
<gene>
    <name evidence="10" type="ORF">MCOR_23962</name>
</gene>
<keyword evidence="4" id="KW-0540">Nuclease</keyword>
<dbReference type="FunFam" id="1.10.340.70:FF:000001">
    <property type="entry name" value="Retrovirus-related Pol polyprotein from transposon gypsy-like Protein"/>
    <property type="match status" value="1"/>
</dbReference>
<dbReference type="SUPFAM" id="SSF53098">
    <property type="entry name" value="Ribonuclease H-like"/>
    <property type="match status" value="1"/>
</dbReference>
<dbReference type="Gene3D" id="1.10.340.70">
    <property type="match status" value="1"/>
</dbReference>
<evidence type="ECO:0000256" key="7">
    <source>
        <dbReference type="ARBA" id="ARBA00022918"/>
    </source>
</evidence>
<dbReference type="Gene3D" id="3.30.70.270">
    <property type="match status" value="2"/>
</dbReference>
<evidence type="ECO:0000313" key="10">
    <source>
        <dbReference type="EMBL" id="CAC5388715.1"/>
    </source>
</evidence>
<dbReference type="Gene3D" id="3.30.420.10">
    <property type="entry name" value="Ribonuclease H-like superfamily/Ribonuclease H"/>
    <property type="match status" value="1"/>
</dbReference>
<evidence type="ECO:0000256" key="3">
    <source>
        <dbReference type="ARBA" id="ARBA00022695"/>
    </source>
</evidence>
<keyword evidence="11" id="KW-1185">Reference proteome</keyword>
<keyword evidence="5" id="KW-0255">Endonuclease</keyword>
<evidence type="ECO:0000313" key="11">
    <source>
        <dbReference type="Proteomes" id="UP000507470"/>
    </source>
</evidence>
<sequence>MCILYTMKAKSYYSHISANKPKRTIPSLQIGRGLTLSCYLALLAKAQAAEDIYSTDLEEVLVNITEQLQDDNQTEIADIVNITAENTVTSNQLNLQDTQEAEEELEVEPEAEPEIPIVEGIRSVFKEEVMAVNVPHDQNKPNYSQNYRGSRQQSLTKCKFCGKSHVFDRRKCPAYNVECFYCHKFGHFKEVCDKKEFDERKANSQNWQPRQQSNYRSEIAQLSKLNGNTVHVTVKGNNVKTLVDTGAAISCCSVNLLKSLNIDLKQIQRTRVQDAVGVGGEHHPILGLILLPFSIGNISFIYRFHVFSKMQHSMILGFDFLTENGAIIDCPTNTLFIPEPDTDEKLVHSVELNNGLARTKRHIHIKALHQVDIPVKVSNLRNQTALLEPLHTLPNQSLAGAKCIVHLDDIGNSYMRLMNPTEKTIHLPANFVVASVSAVDSKSITSLTNTQVDKKTQNSKSDGHGDILDFDLSDSDLSEDQKTILQAFLSKNRQVFAKDLSELGNTDLYKHTIDTGDAPPIRKRFYRQSPPVLEEMNKQIDKMLKHGIIEESNSEWAAPVVMCKKKSGELRFCCDFRSLNDVSRPKFFSLPRMEDVLDSLGRSQAQIFTTLDLLSGYWQCQLDPATAHKSAFVTPSGVYQWKRLPFGLSAAPSSFQHLLTQVLHRLNYQIALVYVDDILVFSRTFEDHLKHLQLVFDRLKAANLTLKPSKCQFARKEVIYLGHKVSKKGVEVDKSKIETVESFPVPKTEKQVRSFLGLCNYYRKFVQGYSHIAGPLHNLTKDNVPFQWTKDCQVAFDKLKKTLISSPILAYPDMSKDFILTTDASGTAIGYFLAQLDSEGQEKVIAYGGRSLTEVERKWSASEHECLAILEGVKTYHVYLAYKHFKVYTDHNALKFLNNIKQSTGRLARWSVLLQGYDMEILYRQGKTNVVADCLSRREYPVTKESDISEPEDVIPSIHAIDQSENPFLEVTFVYSDQPQSTPPLVAELTTSDIIPIEIGKLQSECPDFSLIYEYVKNNTLPDDKKIAQKIVLEASQYIMQDDVLYHQYQPRQKGLRKIKRFIKQLALPRTLRNDLMKAYHDHGHFGFDRTYQSIQEKYYFPRMYQVVTEYIRGCEPCQKAKYPPHSKRVPMTPMPITDTFARWHMDFIGPFKRETSEGHRFILIIVDSFSKWVECFPVKSESAAEIASVLHKEIFTRFGSPVSICTDRGQGFMSKLVAAVNHIFNVKHSFTSSYHPQTNSIAERTNKTITQCIRTVINEQQSN</sequence>
<dbReference type="FunFam" id="3.30.70.270:FF:000020">
    <property type="entry name" value="Transposon Tf2-6 polyprotein-like Protein"/>
    <property type="match status" value="1"/>
</dbReference>
<dbReference type="SUPFAM" id="SSF56672">
    <property type="entry name" value="DNA/RNA polymerases"/>
    <property type="match status" value="1"/>
</dbReference>
<dbReference type="SUPFAM" id="SSF50630">
    <property type="entry name" value="Acid proteases"/>
    <property type="match status" value="1"/>
</dbReference>
<dbReference type="EC" id="2.7.7.49" evidence="1"/>
<proteinExistence type="predicted"/>
<dbReference type="GO" id="GO:0003676">
    <property type="term" value="F:nucleic acid binding"/>
    <property type="evidence" value="ECO:0007669"/>
    <property type="project" value="InterPro"/>
</dbReference>
<dbReference type="Gene3D" id="3.10.10.10">
    <property type="entry name" value="HIV Type 1 Reverse Transcriptase, subunit A, domain 1"/>
    <property type="match status" value="1"/>
</dbReference>
<dbReference type="InterPro" id="IPR041373">
    <property type="entry name" value="RT_RNaseH"/>
</dbReference>
<dbReference type="Pfam" id="PF00665">
    <property type="entry name" value="rve"/>
    <property type="match status" value="1"/>
</dbReference>
<evidence type="ECO:0000259" key="9">
    <source>
        <dbReference type="PROSITE" id="PS50994"/>
    </source>
</evidence>
<dbReference type="Pfam" id="PF17917">
    <property type="entry name" value="RT_RNaseH"/>
    <property type="match status" value="1"/>
</dbReference>
<name>A0A6J8BXE6_MYTCO</name>
<dbReference type="PANTHER" id="PTHR37984:SF5">
    <property type="entry name" value="PROTEIN NYNRIN-LIKE"/>
    <property type="match status" value="1"/>
</dbReference>